<dbReference type="PANTHER" id="PTHR43302">
    <property type="entry name" value="TRANSPORTER ARSB-RELATED"/>
    <property type="match status" value="1"/>
</dbReference>
<dbReference type="Pfam" id="PF03600">
    <property type="entry name" value="CitMHS"/>
    <property type="match status" value="1"/>
</dbReference>
<dbReference type="Proteomes" id="UP001317629">
    <property type="component" value="Chromosome"/>
</dbReference>
<evidence type="ECO:0000313" key="10">
    <source>
        <dbReference type="EMBL" id="BDV34208.1"/>
    </source>
</evidence>
<protein>
    <submittedName>
        <fullName evidence="10">Anion transporter</fullName>
    </submittedName>
</protein>
<sequence>MDQPPTSQKSGLATALLAVALVTLGALLYAVAVGIIGKIGQWALRSLAGEENAGADALVTWANGKTILAILVFLGTYLVIAIGKFPGLRLDRAGAALVGASLMVGLGVLPLEEAYRAVDFDTITLLLGMMIVVANLRLSGFFRLVSDWVVARAGHPLLLLIAIVLVSGSFSAFLVNDTICLVMTPLVVELVKRLKRDPVPYVLAIPLASNVGSAATITGNPQNMMIGAFSHIPYGTFAGALWPVALFGLLLCVLFLTLAYRGEFLTRERLLSLPSPPTRYHGALIAKSVVVTLVMMVLFFAGQPVAKVAIVGGAVLLLTRKVKADKVYQEIDWPLLLMFVGLFIVVAGLEKTVVTPEVVAAVGRFDLGAPFVLSAITAGLSNIVSNVPAVLVLKPFVARAGDPERSWLIVAMASTLAGNFTLLGSVANLIVAQRARTQGVEIGFWTYFKIGAPLTVATIIFGAWWL</sequence>
<name>A0ABN6VF88_9HYPH</name>
<feature type="transmembrane region" description="Helical" evidence="8">
    <location>
        <begin position="93"/>
        <end position="111"/>
    </location>
</feature>
<gene>
    <name evidence="10" type="ORF">SS37A_17370</name>
</gene>
<keyword evidence="6 8" id="KW-1133">Transmembrane helix</keyword>
<keyword evidence="5 8" id="KW-0812">Transmembrane</keyword>
<proteinExistence type="inferred from homology"/>
<feature type="transmembrane region" description="Helical" evidence="8">
    <location>
        <begin position="123"/>
        <end position="145"/>
    </location>
</feature>
<evidence type="ECO:0000256" key="8">
    <source>
        <dbReference type="SAM" id="Phobius"/>
    </source>
</evidence>
<feature type="transmembrane region" description="Helical" evidence="8">
    <location>
        <begin position="199"/>
        <end position="217"/>
    </location>
</feature>
<feature type="transmembrane region" description="Helical" evidence="8">
    <location>
        <begin position="12"/>
        <end position="36"/>
    </location>
</feature>
<feature type="transmembrane region" description="Helical" evidence="8">
    <location>
        <begin position="405"/>
        <end position="432"/>
    </location>
</feature>
<dbReference type="EMBL" id="AP027142">
    <property type="protein sequence ID" value="BDV34208.1"/>
    <property type="molecule type" value="Genomic_DNA"/>
</dbReference>
<feature type="transmembrane region" description="Helical" evidence="8">
    <location>
        <begin position="67"/>
        <end position="87"/>
    </location>
</feature>
<evidence type="ECO:0000256" key="7">
    <source>
        <dbReference type="ARBA" id="ARBA00023136"/>
    </source>
</evidence>
<comment type="subcellular location">
    <subcellularLocation>
        <location evidence="1">Cell membrane</location>
        <topology evidence="1">Multi-pass membrane protein</topology>
    </subcellularLocation>
</comment>
<feature type="transmembrane region" description="Helical" evidence="8">
    <location>
        <begin position="237"/>
        <end position="260"/>
    </location>
</feature>
<keyword evidence="7 8" id="KW-0472">Membrane</keyword>
<evidence type="ECO:0000256" key="2">
    <source>
        <dbReference type="ARBA" id="ARBA00009843"/>
    </source>
</evidence>
<comment type="similarity">
    <text evidence="2">Belongs to the CitM (TC 2.A.11) transporter family.</text>
</comment>
<evidence type="ECO:0000256" key="3">
    <source>
        <dbReference type="ARBA" id="ARBA00022448"/>
    </source>
</evidence>
<evidence type="ECO:0000256" key="6">
    <source>
        <dbReference type="ARBA" id="ARBA00022989"/>
    </source>
</evidence>
<evidence type="ECO:0000256" key="4">
    <source>
        <dbReference type="ARBA" id="ARBA00022475"/>
    </source>
</evidence>
<dbReference type="RefSeq" id="WP_281931849.1">
    <property type="nucleotide sequence ID" value="NZ_AP027142.1"/>
</dbReference>
<evidence type="ECO:0000256" key="5">
    <source>
        <dbReference type="ARBA" id="ARBA00022692"/>
    </source>
</evidence>
<reference evidence="10 11" key="1">
    <citation type="journal article" date="2023" name="Int. J. Syst. Evol. Microbiol.">
        <title>Methylocystis iwaonis sp. nov., a type II methane-oxidizing bacterium from surface soil of a rice paddy field in Japan, and emended description of the genus Methylocystis (ex Whittenbury et al. 1970) Bowman et al. 1993.</title>
        <authorList>
            <person name="Kaise H."/>
            <person name="Sawadogo J.B."/>
            <person name="Alam M.S."/>
            <person name="Ueno C."/>
            <person name="Dianou D."/>
            <person name="Shinjo R."/>
            <person name="Asakawa S."/>
        </authorList>
    </citation>
    <scope>NUCLEOTIDE SEQUENCE [LARGE SCALE GENOMIC DNA]</scope>
    <source>
        <strain evidence="10 11">SS37A-Re</strain>
    </source>
</reference>
<keyword evidence="4" id="KW-1003">Cell membrane</keyword>
<dbReference type="InterPro" id="IPR004680">
    <property type="entry name" value="Cit_transptr-like_dom"/>
</dbReference>
<dbReference type="CDD" id="cd01117">
    <property type="entry name" value="YbiR_permease"/>
    <property type="match status" value="1"/>
</dbReference>
<feature type="transmembrane region" description="Helical" evidence="8">
    <location>
        <begin position="331"/>
        <end position="349"/>
    </location>
</feature>
<evidence type="ECO:0000259" key="9">
    <source>
        <dbReference type="Pfam" id="PF03600"/>
    </source>
</evidence>
<dbReference type="PRINTS" id="PR00758">
    <property type="entry name" value="ARSENICPUMP"/>
</dbReference>
<feature type="domain" description="Citrate transporter-like" evidence="9">
    <location>
        <begin position="77"/>
        <end position="417"/>
    </location>
</feature>
<feature type="transmembrane region" description="Helical" evidence="8">
    <location>
        <begin position="444"/>
        <end position="465"/>
    </location>
</feature>
<evidence type="ECO:0000313" key="11">
    <source>
        <dbReference type="Proteomes" id="UP001317629"/>
    </source>
</evidence>
<feature type="transmembrane region" description="Helical" evidence="8">
    <location>
        <begin position="157"/>
        <end position="187"/>
    </location>
</feature>
<accession>A0ABN6VF88</accession>
<keyword evidence="3" id="KW-0813">Transport</keyword>
<dbReference type="PANTHER" id="PTHR43302:SF5">
    <property type="entry name" value="TRANSPORTER ARSB-RELATED"/>
    <property type="match status" value="1"/>
</dbReference>
<organism evidence="10 11">
    <name type="scientific">Methylocystis iwaonis</name>
    <dbReference type="NCBI Taxonomy" id="2885079"/>
    <lineage>
        <taxon>Bacteria</taxon>
        <taxon>Pseudomonadati</taxon>
        <taxon>Pseudomonadota</taxon>
        <taxon>Alphaproteobacteria</taxon>
        <taxon>Hyphomicrobiales</taxon>
        <taxon>Methylocystaceae</taxon>
        <taxon>Methylocystis</taxon>
    </lineage>
</organism>
<dbReference type="InterPro" id="IPR000802">
    <property type="entry name" value="Arsenical_pump_ArsB"/>
</dbReference>
<evidence type="ECO:0000256" key="1">
    <source>
        <dbReference type="ARBA" id="ARBA00004651"/>
    </source>
</evidence>
<keyword evidence="11" id="KW-1185">Reference proteome</keyword>
<feature type="transmembrane region" description="Helical" evidence="8">
    <location>
        <begin position="369"/>
        <end position="393"/>
    </location>
</feature>